<keyword evidence="1" id="KW-1133">Transmembrane helix</keyword>
<keyword evidence="3" id="KW-1185">Reference proteome</keyword>
<dbReference type="Proteomes" id="UP000017127">
    <property type="component" value="Unassembled WGS sequence"/>
</dbReference>
<sequence length="53" mass="5627">MSTYASYIDDVLADNIAPTKTVPEPNTIFGAVLALGAFAVPAPFQESSIKNNR</sequence>
<dbReference type="AlphaFoldDB" id="U7QI88"/>
<protein>
    <submittedName>
        <fullName evidence="2">Uncharacterized protein</fullName>
    </submittedName>
</protein>
<organism evidence="2 3">
    <name type="scientific">Lyngbya aestuarii BL J</name>
    <dbReference type="NCBI Taxonomy" id="1348334"/>
    <lineage>
        <taxon>Bacteria</taxon>
        <taxon>Bacillati</taxon>
        <taxon>Cyanobacteriota</taxon>
        <taxon>Cyanophyceae</taxon>
        <taxon>Oscillatoriophycideae</taxon>
        <taxon>Oscillatoriales</taxon>
        <taxon>Microcoleaceae</taxon>
        <taxon>Lyngbya</taxon>
    </lineage>
</organism>
<reference evidence="2 3" key="1">
    <citation type="journal article" date="2013" name="Front. Microbiol.">
        <title>Comparative genomic analyses of the cyanobacterium, Lyngbya aestuarii BL J, a powerful hydrogen producer.</title>
        <authorList>
            <person name="Kothari A."/>
            <person name="Vaughn M."/>
            <person name="Garcia-Pichel F."/>
        </authorList>
    </citation>
    <scope>NUCLEOTIDE SEQUENCE [LARGE SCALE GENOMIC DNA]</scope>
    <source>
        <strain evidence="2 3">BL J</strain>
    </source>
</reference>
<keyword evidence="1" id="KW-0472">Membrane</keyword>
<dbReference type="RefSeq" id="WP_023066976.1">
    <property type="nucleotide sequence ID" value="NZ_AUZM01000030.1"/>
</dbReference>
<name>U7QI88_9CYAN</name>
<evidence type="ECO:0000313" key="3">
    <source>
        <dbReference type="Proteomes" id="UP000017127"/>
    </source>
</evidence>
<accession>U7QI88</accession>
<gene>
    <name evidence="2" type="ORF">M595_3249</name>
</gene>
<evidence type="ECO:0000256" key="1">
    <source>
        <dbReference type="SAM" id="Phobius"/>
    </source>
</evidence>
<comment type="caution">
    <text evidence="2">The sequence shown here is derived from an EMBL/GenBank/DDBJ whole genome shotgun (WGS) entry which is preliminary data.</text>
</comment>
<evidence type="ECO:0000313" key="2">
    <source>
        <dbReference type="EMBL" id="ERT06800.1"/>
    </source>
</evidence>
<keyword evidence="1" id="KW-0812">Transmembrane</keyword>
<dbReference type="EMBL" id="AUZM01000030">
    <property type="protein sequence ID" value="ERT06800.1"/>
    <property type="molecule type" value="Genomic_DNA"/>
</dbReference>
<feature type="transmembrane region" description="Helical" evidence="1">
    <location>
        <begin position="27"/>
        <end position="44"/>
    </location>
</feature>
<proteinExistence type="predicted"/>